<dbReference type="Gene3D" id="1.25.10.10">
    <property type="entry name" value="Leucine-rich Repeat Variant"/>
    <property type="match status" value="1"/>
</dbReference>
<dbReference type="SUPFAM" id="SSF48371">
    <property type="entry name" value="ARM repeat"/>
    <property type="match status" value="1"/>
</dbReference>
<feature type="region of interest" description="Disordered" evidence="1">
    <location>
        <begin position="43"/>
        <end position="64"/>
    </location>
</feature>
<evidence type="ECO:0000313" key="2">
    <source>
        <dbReference type="EMBL" id="CAH2060962.1"/>
    </source>
</evidence>
<dbReference type="AlphaFoldDB" id="A0AAU9SE90"/>
<organism evidence="2 3">
    <name type="scientific">Thlaspi arvense</name>
    <name type="common">Field penny-cress</name>
    <dbReference type="NCBI Taxonomy" id="13288"/>
    <lineage>
        <taxon>Eukaryota</taxon>
        <taxon>Viridiplantae</taxon>
        <taxon>Streptophyta</taxon>
        <taxon>Embryophyta</taxon>
        <taxon>Tracheophyta</taxon>
        <taxon>Spermatophyta</taxon>
        <taxon>Magnoliopsida</taxon>
        <taxon>eudicotyledons</taxon>
        <taxon>Gunneridae</taxon>
        <taxon>Pentapetalae</taxon>
        <taxon>rosids</taxon>
        <taxon>malvids</taxon>
        <taxon>Brassicales</taxon>
        <taxon>Brassicaceae</taxon>
        <taxon>Thlaspideae</taxon>
        <taxon>Thlaspi</taxon>
    </lineage>
</organism>
<evidence type="ECO:0000256" key="1">
    <source>
        <dbReference type="SAM" id="MobiDB-lite"/>
    </source>
</evidence>
<keyword evidence="3" id="KW-1185">Reference proteome</keyword>
<protein>
    <recommendedName>
        <fullName evidence="4">U-box domain-containing protein 7</fullName>
    </recommendedName>
</protein>
<evidence type="ECO:0008006" key="4">
    <source>
        <dbReference type="Google" id="ProtNLM"/>
    </source>
</evidence>
<feature type="compositionally biased region" description="Low complexity" evidence="1">
    <location>
        <begin position="378"/>
        <end position="391"/>
    </location>
</feature>
<feature type="compositionally biased region" description="Basic and acidic residues" evidence="1">
    <location>
        <begin position="52"/>
        <end position="64"/>
    </location>
</feature>
<dbReference type="InterPro" id="IPR011989">
    <property type="entry name" value="ARM-like"/>
</dbReference>
<name>A0AAU9SE90_THLAR</name>
<gene>
    <name evidence="2" type="ORF">TAV2_LOCUS12455</name>
</gene>
<accession>A0AAU9SE90</accession>
<dbReference type="Proteomes" id="UP000836841">
    <property type="component" value="Chromosome 4"/>
</dbReference>
<dbReference type="EMBL" id="OU466860">
    <property type="protein sequence ID" value="CAH2060962.1"/>
    <property type="molecule type" value="Genomic_DNA"/>
</dbReference>
<reference evidence="2 3" key="1">
    <citation type="submission" date="2022-03" db="EMBL/GenBank/DDBJ databases">
        <authorList>
            <person name="Nunn A."/>
            <person name="Chopra R."/>
            <person name="Nunn A."/>
            <person name="Contreras Garrido A."/>
        </authorList>
    </citation>
    <scope>NUCLEOTIDE SEQUENCE [LARGE SCALE GENOMIC DNA]</scope>
</reference>
<sequence length="444" mass="49058">MSFSRTQPSSSSSSSSSSSVWQLQYMKLHFFTKIRALLTSKASSRKCNHQGPVEKSRTQQDSDKVAALPEIASKPPEDVNEEVVLQKTVKKLHFGSLEEKEKAAIEIEKLAREDKKTRKLMAELGVLQVLVSMVASDVSSQQKAAVMALIQLSHGTYTNKALIVNAGICSKLPKSVEVLDQSTRHGFAELLLSLSSLTNTQIPVASSQILPFLMEMTESESTNIKCKEICLATINKLCLVLENAGPLVLNGAVKTLLNVMLVKDLSDKALASLGQLVVTQMGKKAMEECLIVPKGLIEILTWEDKPKCQEYSAYILMVLAHQSWSQREKMAKAGIVPVLLEVTLLGSPLVQKRAVKLLQWFKDERNERMGPHSGPQTGRMSSGMGSPMSPRSGEEGKKMMKNLVKQSLYKNMEMITRRGNVDMEREACRLKSLIISTSSKSLTY</sequence>
<evidence type="ECO:0000313" key="3">
    <source>
        <dbReference type="Proteomes" id="UP000836841"/>
    </source>
</evidence>
<feature type="region of interest" description="Disordered" evidence="1">
    <location>
        <begin position="366"/>
        <end position="395"/>
    </location>
</feature>
<dbReference type="InterPro" id="IPR016024">
    <property type="entry name" value="ARM-type_fold"/>
</dbReference>
<proteinExistence type="predicted"/>
<dbReference type="PANTHER" id="PTHR46700">
    <property type="entry name" value="ARM REPEAT SUPERFAMILY PROTEIN"/>
    <property type="match status" value="1"/>
</dbReference>
<dbReference type="PANTHER" id="PTHR46700:SF2">
    <property type="entry name" value="ARM REPEAT SUPERFAMILY PROTEIN"/>
    <property type="match status" value="1"/>
</dbReference>